<organism evidence="3 4">
    <name type="scientific">Neohortaea acidophila</name>
    <dbReference type="NCBI Taxonomy" id="245834"/>
    <lineage>
        <taxon>Eukaryota</taxon>
        <taxon>Fungi</taxon>
        <taxon>Dikarya</taxon>
        <taxon>Ascomycota</taxon>
        <taxon>Pezizomycotina</taxon>
        <taxon>Dothideomycetes</taxon>
        <taxon>Dothideomycetidae</taxon>
        <taxon>Mycosphaerellales</taxon>
        <taxon>Teratosphaeriaceae</taxon>
        <taxon>Neohortaea</taxon>
    </lineage>
</organism>
<dbReference type="GeneID" id="54473359"/>
<feature type="region of interest" description="Disordered" evidence="1">
    <location>
        <begin position="74"/>
        <end position="96"/>
    </location>
</feature>
<feature type="signal peptide" evidence="2">
    <location>
        <begin position="1"/>
        <end position="19"/>
    </location>
</feature>
<gene>
    <name evidence="3" type="ORF">BDY17DRAFT_289397</name>
</gene>
<feature type="chain" id="PRO_5025594181" description="Secreted protein" evidence="2">
    <location>
        <begin position="20"/>
        <end position="96"/>
    </location>
</feature>
<dbReference type="AlphaFoldDB" id="A0A6A6Q8G5"/>
<keyword evidence="2" id="KW-0732">Signal</keyword>
<evidence type="ECO:0008006" key="5">
    <source>
        <dbReference type="Google" id="ProtNLM"/>
    </source>
</evidence>
<feature type="compositionally biased region" description="Basic and acidic residues" evidence="1">
    <location>
        <begin position="86"/>
        <end position="96"/>
    </location>
</feature>
<sequence>MVRCSPLWILATHVPLVAAINGNGLDVLEDVVHFVPTGGRLFDEKHVEGLVAVHHPLDIDCAAQCDLIVDGAEEDFGAGSGCRRNKGGESGELHVG</sequence>
<proteinExistence type="predicted"/>
<evidence type="ECO:0000256" key="2">
    <source>
        <dbReference type="SAM" id="SignalP"/>
    </source>
</evidence>
<dbReference type="RefSeq" id="XP_033594236.1">
    <property type="nucleotide sequence ID" value="XM_033732357.1"/>
</dbReference>
<evidence type="ECO:0000313" key="3">
    <source>
        <dbReference type="EMBL" id="KAF2487667.1"/>
    </source>
</evidence>
<keyword evidence="4" id="KW-1185">Reference proteome</keyword>
<evidence type="ECO:0000256" key="1">
    <source>
        <dbReference type="SAM" id="MobiDB-lite"/>
    </source>
</evidence>
<protein>
    <recommendedName>
        <fullName evidence="5">Secreted protein</fullName>
    </recommendedName>
</protein>
<name>A0A6A6Q8G5_9PEZI</name>
<dbReference type="Proteomes" id="UP000799767">
    <property type="component" value="Unassembled WGS sequence"/>
</dbReference>
<reference evidence="3" key="1">
    <citation type="journal article" date="2020" name="Stud. Mycol.">
        <title>101 Dothideomycetes genomes: a test case for predicting lifestyles and emergence of pathogens.</title>
        <authorList>
            <person name="Haridas S."/>
            <person name="Albert R."/>
            <person name="Binder M."/>
            <person name="Bloem J."/>
            <person name="Labutti K."/>
            <person name="Salamov A."/>
            <person name="Andreopoulos B."/>
            <person name="Baker S."/>
            <person name="Barry K."/>
            <person name="Bills G."/>
            <person name="Bluhm B."/>
            <person name="Cannon C."/>
            <person name="Castanera R."/>
            <person name="Culley D."/>
            <person name="Daum C."/>
            <person name="Ezra D."/>
            <person name="Gonzalez J."/>
            <person name="Henrissat B."/>
            <person name="Kuo A."/>
            <person name="Liang C."/>
            <person name="Lipzen A."/>
            <person name="Lutzoni F."/>
            <person name="Magnuson J."/>
            <person name="Mondo S."/>
            <person name="Nolan M."/>
            <person name="Ohm R."/>
            <person name="Pangilinan J."/>
            <person name="Park H.-J."/>
            <person name="Ramirez L."/>
            <person name="Alfaro M."/>
            <person name="Sun H."/>
            <person name="Tritt A."/>
            <person name="Yoshinaga Y."/>
            <person name="Zwiers L.-H."/>
            <person name="Turgeon B."/>
            <person name="Goodwin S."/>
            <person name="Spatafora J."/>
            <person name="Crous P."/>
            <person name="Grigoriev I."/>
        </authorList>
    </citation>
    <scope>NUCLEOTIDE SEQUENCE</scope>
    <source>
        <strain evidence="3">CBS 113389</strain>
    </source>
</reference>
<accession>A0A6A6Q8G5</accession>
<evidence type="ECO:0000313" key="4">
    <source>
        <dbReference type="Proteomes" id="UP000799767"/>
    </source>
</evidence>
<dbReference type="EMBL" id="MU001631">
    <property type="protein sequence ID" value="KAF2487667.1"/>
    <property type="molecule type" value="Genomic_DNA"/>
</dbReference>